<feature type="disulfide bond" evidence="3">
    <location>
        <begin position="10"/>
        <end position="27"/>
    </location>
</feature>
<comment type="caution">
    <text evidence="3">Lacks conserved residue(s) required for the propagation of feature annotation.</text>
</comment>
<reference evidence="7" key="1">
    <citation type="submission" date="2022-11" db="UniProtKB">
        <authorList>
            <consortium name="WormBaseParasite"/>
        </authorList>
    </citation>
    <scope>IDENTIFICATION</scope>
</reference>
<feature type="domain" description="EGF-like" evidence="4">
    <location>
        <begin position="1"/>
        <end position="39"/>
    </location>
</feature>
<protein>
    <submittedName>
        <fullName evidence="7">EGF-like domain-containing protein</fullName>
    </submittedName>
</protein>
<dbReference type="Proteomes" id="UP000887560">
    <property type="component" value="Unplaced"/>
</dbReference>
<evidence type="ECO:0000259" key="4">
    <source>
        <dbReference type="PROSITE" id="PS50026"/>
    </source>
</evidence>
<dbReference type="Gene3D" id="2.60.120.200">
    <property type="match status" value="1"/>
</dbReference>
<dbReference type="PROSITE" id="PS00022">
    <property type="entry name" value="EGF_1"/>
    <property type="match status" value="1"/>
</dbReference>
<evidence type="ECO:0000256" key="3">
    <source>
        <dbReference type="PROSITE-ProRule" id="PRU00076"/>
    </source>
</evidence>
<proteinExistence type="predicted"/>
<keyword evidence="3" id="KW-0245">EGF-like domain</keyword>
<dbReference type="InterPro" id="IPR013320">
    <property type="entry name" value="ConA-like_dom_sf"/>
</dbReference>
<evidence type="ECO:0000313" key="6">
    <source>
        <dbReference type="Proteomes" id="UP000887560"/>
    </source>
</evidence>
<name>A0A915NQB6_9BILA</name>
<evidence type="ECO:0000256" key="1">
    <source>
        <dbReference type="ARBA" id="ARBA00022737"/>
    </source>
</evidence>
<dbReference type="InterPro" id="IPR003410">
    <property type="entry name" value="HYR_dom"/>
</dbReference>
<dbReference type="SUPFAM" id="SSF49899">
    <property type="entry name" value="Concanavalin A-like lectins/glucanases"/>
    <property type="match status" value="1"/>
</dbReference>
<evidence type="ECO:0000256" key="2">
    <source>
        <dbReference type="ARBA" id="ARBA00023157"/>
    </source>
</evidence>
<dbReference type="AlphaFoldDB" id="A0A915NQB6"/>
<dbReference type="PROSITE" id="PS01186">
    <property type="entry name" value="EGF_2"/>
    <property type="match status" value="1"/>
</dbReference>
<feature type="domain" description="HYR" evidence="5">
    <location>
        <begin position="239"/>
        <end position="328"/>
    </location>
</feature>
<evidence type="ECO:0000313" key="7">
    <source>
        <dbReference type="WBParaSite" id="scf7180000419894.g4455"/>
    </source>
</evidence>
<feature type="disulfide bond" evidence="3">
    <location>
        <begin position="29"/>
        <end position="38"/>
    </location>
</feature>
<evidence type="ECO:0000259" key="5">
    <source>
        <dbReference type="PROSITE" id="PS50825"/>
    </source>
</evidence>
<dbReference type="SUPFAM" id="SSF57196">
    <property type="entry name" value="EGF/Laminin"/>
    <property type="match status" value="1"/>
</dbReference>
<keyword evidence="1" id="KW-0677">Repeat</keyword>
<accession>A0A915NQB6</accession>
<keyword evidence="2 3" id="KW-1015">Disulfide bond</keyword>
<dbReference type="Pfam" id="PF02494">
    <property type="entry name" value="HYR"/>
    <property type="match status" value="1"/>
</dbReference>
<keyword evidence="6" id="KW-1185">Reference proteome</keyword>
<sequence length="436" mass="51641">NPCQQKPDFCNNAGECHLLPNTTHRYCKCLPPFTGMYCETKKLPNFNLYFAGIKAKINSPINQKINSQLFPCKKTLGKLKFKLILNFNFLKEKFTFCLWVKFGEIDKNFITNYFENKRKRQTFFTFAMFNGKNYTSLLELDEFNLNIFTSKNSQLKINYGNKENFENNSWNHICIASKRDNLNNYLSLYLNGNLIKNLIFSWKWPELINKECIIFIGENGNEENNNFIGQISKAEISPQDFRSTKISIKCPESQQIILDDPNQRLINVNWDDSFNKMFPFPIQNPIVRFESNFRPGQLFTWGYHRIIYYVEDSFGYWNSCEFNIIISPNKCQLHSNNSKNNSTIFILNKMDLKENYEAEFNAKLFCKNEEYIFKKQRPFYICDRLGKWNHWENIGIPFEFPSCSSTENVLQEIEGNLNFNGYCSNYNEYQDEIVCY</sequence>
<dbReference type="PROSITE" id="PS50026">
    <property type="entry name" value="EGF_3"/>
    <property type="match status" value="1"/>
</dbReference>
<dbReference type="Gene3D" id="2.10.25.10">
    <property type="entry name" value="Laminin"/>
    <property type="match status" value="1"/>
</dbReference>
<dbReference type="Pfam" id="PF13385">
    <property type="entry name" value="Laminin_G_3"/>
    <property type="match status" value="1"/>
</dbReference>
<dbReference type="PROSITE" id="PS50825">
    <property type="entry name" value="HYR"/>
    <property type="match status" value="1"/>
</dbReference>
<organism evidence="6 7">
    <name type="scientific">Meloidogyne floridensis</name>
    <dbReference type="NCBI Taxonomy" id="298350"/>
    <lineage>
        <taxon>Eukaryota</taxon>
        <taxon>Metazoa</taxon>
        <taxon>Ecdysozoa</taxon>
        <taxon>Nematoda</taxon>
        <taxon>Chromadorea</taxon>
        <taxon>Rhabditida</taxon>
        <taxon>Tylenchina</taxon>
        <taxon>Tylenchomorpha</taxon>
        <taxon>Tylenchoidea</taxon>
        <taxon>Meloidogynidae</taxon>
        <taxon>Meloidogyninae</taxon>
        <taxon>Meloidogyne</taxon>
    </lineage>
</organism>
<dbReference type="WBParaSite" id="scf7180000419894.g4455">
    <property type="protein sequence ID" value="scf7180000419894.g4455"/>
    <property type="gene ID" value="scf7180000419894.g4455"/>
</dbReference>
<dbReference type="InterPro" id="IPR000742">
    <property type="entry name" value="EGF"/>
</dbReference>